<evidence type="ECO:0000256" key="1">
    <source>
        <dbReference type="SAM" id="Phobius"/>
    </source>
</evidence>
<evidence type="ECO:0008006" key="4">
    <source>
        <dbReference type="Google" id="ProtNLM"/>
    </source>
</evidence>
<evidence type="ECO:0000313" key="2">
    <source>
        <dbReference type="EMBL" id="MFC0076631.1"/>
    </source>
</evidence>
<accession>A0ABV6BPT5</accession>
<name>A0ABV6BPT5_9FLAO</name>
<proteinExistence type="predicted"/>
<dbReference type="EMBL" id="JBHLYW010000007">
    <property type="protein sequence ID" value="MFC0076631.1"/>
    <property type="molecule type" value="Genomic_DNA"/>
</dbReference>
<keyword evidence="1" id="KW-1133">Transmembrane helix</keyword>
<keyword evidence="1" id="KW-0812">Transmembrane</keyword>
<evidence type="ECO:0000313" key="3">
    <source>
        <dbReference type="Proteomes" id="UP001589734"/>
    </source>
</evidence>
<keyword evidence="3" id="KW-1185">Reference proteome</keyword>
<feature type="transmembrane region" description="Helical" evidence="1">
    <location>
        <begin position="98"/>
        <end position="120"/>
    </location>
</feature>
<reference evidence="2 3" key="1">
    <citation type="submission" date="2024-09" db="EMBL/GenBank/DDBJ databases">
        <authorList>
            <person name="Sun Q."/>
            <person name="Mori K."/>
        </authorList>
    </citation>
    <scope>NUCLEOTIDE SEQUENCE [LARGE SCALE GENOMIC DNA]</scope>
    <source>
        <strain evidence="2 3">CGMCC 1.12926</strain>
    </source>
</reference>
<comment type="caution">
    <text evidence="2">The sequence shown here is derived from an EMBL/GenBank/DDBJ whole genome shotgun (WGS) entry which is preliminary data.</text>
</comment>
<feature type="transmembrane region" description="Helical" evidence="1">
    <location>
        <begin position="132"/>
        <end position="150"/>
    </location>
</feature>
<sequence>MLKKLLPFEHLVYHSSLNRQELTTHLQNEIEPEKSFSFGFNNSYSKPYLGKIYDYRFEIKKNITYRNSFLPLITGEIREDINGTKINVKMQLHSFVKVFMIVWLGGVSLALLGVIFSVLFSNESIFEALPGLLIPLGMLLFGTAMVSFGFKAESKKSIQDLEQILQAKIISQ</sequence>
<gene>
    <name evidence="2" type="ORF">ACFFLS_06255</name>
</gene>
<dbReference type="RefSeq" id="WP_379685678.1">
    <property type="nucleotide sequence ID" value="NZ_JBHLYW010000007.1"/>
</dbReference>
<keyword evidence="1" id="KW-0472">Membrane</keyword>
<dbReference type="Proteomes" id="UP001589734">
    <property type="component" value="Unassembled WGS sequence"/>
</dbReference>
<organism evidence="2 3">
    <name type="scientific">Flavobacterium procerum</name>
    <dbReference type="NCBI Taxonomy" id="1455569"/>
    <lineage>
        <taxon>Bacteria</taxon>
        <taxon>Pseudomonadati</taxon>
        <taxon>Bacteroidota</taxon>
        <taxon>Flavobacteriia</taxon>
        <taxon>Flavobacteriales</taxon>
        <taxon>Flavobacteriaceae</taxon>
        <taxon>Flavobacterium</taxon>
    </lineage>
</organism>
<protein>
    <recommendedName>
        <fullName evidence="4">DUF423 domain-containing protein</fullName>
    </recommendedName>
</protein>